<evidence type="ECO:0000313" key="3">
    <source>
        <dbReference type="EMBL" id="KAK2645005.1"/>
    </source>
</evidence>
<dbReference type="PANTHER" id="PTHR31973">
    <property type="entry name" value="POLYPROTEIN, PUTATIVE-RELATED"/>
    <property type="match status" value="1"/>
</dbReference>
<evidence type="ECO:0000313" key="4">
    <source>
        <dbReference type="Proteomes" id="UP001280121"/>
    </source>
</evidence>
<sequence>MKADQLNYEGDSEKDDDKDYEAGSEGKDAQFNEVPIIDEEDDEEHVEVDEELEPDQVMIAKLVKGQPFKRMVDSVIRFNIGLIFNSKEHMREIFKDYAIQEGIEFTIMKKDKVRQTYKCAINGCGWRAHASCMIDGVTFMLKTLSDQHDYHRVYNNKKTKVKWIASKFKKLVKSNPGIKVKVIGDLLRESFKVSVDIRRLYRVNNRALKELAKDHAQCFGYLRRTFIGVDGCHLKGPFGGVLLSTVFLDANSGIFSLAVCICEKETQDN</sequence>
<keyword evidence="4" id="KW-1185">Reference proteome</keyword>
<gene>
    <name evidence="3" type="ORF">Ddye_020200</name>
</gene>
<dbReference type="Proteomes" id="UP001280121">
    <property type="component" value="Unassembled WGS sequence"/>
</dbReference>
<evidence type="ECO:0000259" key="2">
    <source>
        <dbReference type="Pfam" id="PF03108"/>
    </source>
</evidence>
<evidence type="ECO:0000256" key="1">
    <source>
        <dbReference type="SAM" id="MobiDB-lite"/>
    </source>
</evidence>
<dbReference type="PANTHER" id="PTHR31973:SF187">
    <property type="entry name" value="MUTATOR TRANSPOSASE MUDRA PROTEIN"/>
    <property type="match status" value="1"/>
</dbReference>
<reference evidence="3" key="1">
    <citation type="journal article" date="2023" name="Plant J.">
        <title>Genome sequences and population genomics provide insights into the demographic history, inbreeding, and mutation load of two 'living fossil' tree species of Dipteronia.</title>
        <authorList>
            <person name="Feng Y."/>
            <person name="Comes H.P."/>
            <person name="Chen J."/>
            <person name="Zhu S."/>
            <person name="Lu R."/>
            <person name="Zhang X."/>
            <person name="Li P."/>
            <person name="Qiu J."/>
            <person name="Olsen K.M."/>
            <person name="Qiu Y."/>
        </authorList>
    </citation>
    <scope>NUCLEOTIDE SEQUENCE</scope>
    <source>
        <strain evidence="3">KIB01</strain>
    </source>
</reference>
<feature type="compositionally biased region" description="Basic and acidic residues" evidence="1">
    <location>
        <begin position="15"/>
        <end position="30"/>
    </location>
</feature>
<feature type="region of interest" description="Disordered" evidence="1">
    <location>
        <begin position="1"/>
        <end position="42"/>
    </location>
</feature>
<comment type="caution">
    <text evidence="3">The sequence shown here is derived from an EMBL/GenBank/DDBJ whole genome shotgun (WGS) entry which is preliminary data.</text>
</comment>
<accession>A0AAD9TZA7</accession>
<proteinExistence type="predicted"/>
<dbReference type="AlphaFoldDB" id="A0AAD9TZA7"/>
<feature type="domain" description="Transposase MuDR plant" evidence="2">
    <location>
        <begin position="78"/>
        <end position="140"/>
    </location>
</feature>
<dbReference type="Pfam" id="PF03108">
    <property type="entry name" value="DBD_Tnp_Mut"/>
    <property type="match status" value="1"/>
</dbReference>
<dbReference type="InterPro" id="IPR004332">
    <property type="entry name" value="Transposase_MuDR"/>
</dbReference>
<organism evidence="3 4">
    <name type="scientific">Dipteronia dyeriana</name>
    <dbReference type="NCBI Taxonomy" id="168575"/>
    <lineage>
        <taxon>Eukaryota</taxon>
        <taxon>Viridiplantae</taxon>
        <taxon>Streptophyta</taxon>
        <taxon>Embryophyta</taxon>
        <taxon>Tracheophyta</taxon>
        <taxon>Spermatophyta</taxon>
        <taxon>Magnoliopsida</taxon>
        <taxon>eudicotyledons</taxon>
        <taxon>Gunneridae</taxon>
        <taxon>Pentapetalae</taxon>
        <taxon>rosids</taxon>
        <taxon>malvids</taxon>
        <taxon>Sapindales</taxon>
        <taxon>Sapindaceae</taxon>
        <taxon>Hippocastanoideae</taxon>
        <taxon>Acereae</taxon>
        <taxon>Dipteronia</taxon>
    </lineage>
</organism>
<protein>
    <recommendedName>
        <fullName evidence="2">Transposase MuDR plant domain-containing protein</fullName>
    </recommendedName>
</protein>
<dbReference type="EMBL" id="JANJYI010000006">
    <property type="protein sequence ID" value="KAK2645005.1"/>
    <property type="molecule type" value="Genomic_DNA"/>
</dbReference>
<name>A0AAD9TZA7_9ROSI</name>